<dbReference type="EMBL" id="CACVBM020001351">
    <property type="protein sequence ID" value="CAA7046656.1"/>
    <property type="molecule type" value="Genomic_DNA"/>
</dbReference>
<proteinExistence type="predicted"/>
<evidence type="ECO:0000313" key="1">
    <source>
        <dbReference type="EMBL" id="CAA7046656.1"/>
    </source>
</evidence>
<sequence>MREVSDTLWNFHLTWRSKSDEIMFPSRAQAPHRVVLYDNRASIDDETNESNAIKRAARRRMQIPRSIGKGTPSPPGNPT</sequence>
<evidence type="ECO:0000313" key="2">
    <source>
        <dbReference type="Proteomes" id="UP000467841"/>
    </source>
</evidence>
<organism evidence="1 2">
    <name type="scientific">Microthlaspi erraticum</name>
    <dbReference type="NCBI Taxonomy" id="1685480"/>
    <lineage>
        <taxon>Eukaryota</taxon>
        <taxon>Viridiplantae</taxon>
        <taxon>Streptophyta</taxon>
        <taxon>Embryophyta</taxon>
        <taxon>Tracheophyta</taxon>
        <taxon>Spermatophyta</taxon>
        <taxon>Magnoliopsida</taxon>
        <taxon>eudicotyledons</taxon>
        <taxon>Gunneridae</taxon>
        <taxon>Pentapetalae</taxon>
        <taxon>rosids</taxon>
        <taxon>malvids</taxon>
        <taxon>Brassicales</taxon>
        <taxon>Brassicaceae</taxon>
        <taxon>Coluteocarpeae</taxon>
        <taxon>Microthlaspi</taxon>
    </lineage>
</organism>
<dbReference type="Proteomes" id="UP000467841">
    <property type="component" value="Unassembled WGS sequence"/>
</dbReference>
<name>A0A6D2KAU8_9BRAS</name>
<keyword evidence="2" id="KW-1185">Reference proteome</keyword>
<accession>A0A6D2KAU8</accession>
<dbReference type="AlphaFoldDB" id="A0A6D2KAU8"/>
<protein>
    <submittedName>
        <fullName evidence="1">Uncharacterized protein</fullName>
    </submittedName>
</protein>
<gene>
    <name evidence="1" type="ORF">MERR_LOCUS33891</name>
</gene>
<reference evidence="1" key="1">
    <citation type="submission" date="2020-01" db="EMBL/GenBank/DDBJ databases">
        <authorList>
            <person name="Mishra B."/>
        </authorList>
    </citation>
    <scope>NUCLEOTIDE SEQUENCE [LARGE SCALE GENOMIC DNA]</scope>
</reference>
<comment type="caution">
    <text evidence="1">The sequence shown here is derived from an EMBL/GenBank/DDBJ whole genome shotgun (WGS) entry which is preliminary data.</text>
</comment>